<evidence type="ECO:0008006" key="3">
    <source>
        <dbReference type="Google" id="ProtNLM"/>
    </source>
</evidence>
<reference evidence="1 2" key="1">
    <citation type="submission" date="2019-06" db="EMBL/GenBank/DDBJ databases">
        <title>Taxogenomics and systematics of the genus Pantoea.</title>
        <authorList>
            <person name="Tambong J.T."/>
        </authorList>
    </citation>
    <scope>NUCLEOTIDE SEQUENCE [LARGE SCALE GENOMIC DNA]</scope>
    <source>
        <strain evidence="1 2">LMG 24197</strain>
    </source>
</reference>
<accession>A0ABY2ZC19</accession>
<evidence type="ECO:0000313" key="1">
    <source>
        <dbReference type="EMBL" id="TPV30821.1"/>
    </source>
</evidence>
<name>A0ABY2ZC19_9GAMM</name>
<proteinExistence type="predicted"/>
<keyword evidence="2" id="KW-1185">Reference proteome</keyword>
<organism evidence="1 2">
    <name type="scientific">Pantoea eucalypti</name>
    <dbReference type="NCBI Taxonomy" id="470933"/>
    <lineage>
        <taxon>Bacteria</taxon>
        <taxon>Pseudomonadati</taxon>
        <taxon>Pseudomonadota</taxon>
        <taxon>Gammaproteobacteria</taxon>
        <taxon>Enterobacterales</taxon>
        <taxon>Erwiniaceae</taxon>
        <taxon>Pantoea</taxon>
    </lineage>
</organism>
<dbReference type="Proteomes" id="UP000315469">
    <property type="component" value="Unassembled WGS sequence"/>
</dbReference>
<gene>
    <name evidence="1" type="ORF">FJW02_19445</name>
</gene>
<comment type="caution">
    <text evidence="1">The sequence shown here is derived from an EMBL/GenBank/DDBJ whole genome shotgun (WGS) entry which is preliminary data.</text>
</comment>
<protein>
    <recommendedName>
        <fullName evidence="3">Phage tail protein</fullName>
    </recommendedName>
</protein>
<dbReference type="GeneID" id="90521542"/>
<dbReference type="EMBL" id="VHJB01000087">
    <property type="protein sequence ID" value="TPV30821.1"/>
    <property type="molecule type" value="Genomic_DNA"/>
</dbReference>
<sequence length="143" mass="14720">MIVTPDATVIGGTNTPGISVPSAIVIGGQAKQPADTIFIQNDSDKTPTSPWFVTQIDSTHYTMLNATAPKGWQYLGAFLVSGETGAQIGRADGAVWTISNPSMVQHISTSAGGQAAVSILTAGTCVLTVTLRDMVSTLVITAV</sequence>
<dbReference type="RefSeq" id="WP_140916453.1">
    <property type="nucleotide sequence ID" value="NZ_CP045720.1"/>
</dbReference>
<evidence type="ECO:0000313" key="2">
    <source>
        <dbReference type="Proteomes" id="UP000315469"/>
    </source>
</evidence>